<organism evidence="4 5">
    <name type="scientific">Candidatus Muproteobacteria bacterium RIFCSPHIGHO2_01_FULL_65_16</name>
    <dbReference type="NCBI Taxonomy" id="1817764"/>
    <lineage>
        <taxon>Bacteria</taxon>
        <taxon>Pseudomonadati</taxon>
        <taxon>Pseudomonadota</taxon>
        <taxon>Candidatus Muproteobacteria</taxon>
    </lineage>
</organism>
<evidence type="ECO:0000313" key="5">
    <source>
        <dbReference type="Proteomes" id="UP000179360"/>
    </source>
</evidence>
<keyword evidence="1" id="KW-0679">Respiratory chain</keyword>
<feature type="transmembrane region" description="Helical" evidence="2">
    <location>
        <begin position="109"/>
        <end position="126"/>
    </location>
</feature>
<keyword evidence="1" id="KW-0249">Electron transport</keyword>
<proteinExistence type="predicted"/>
<dbReference type="InterPro" id="IPR036927">
    <property type="entry name" value="Cyt_c_oxase-like_su1_sf"/>
</dbReference>
<evidence type="ECO:0000256" key="2">
    <source>
        <dbReference type="SAM" id="Phobius"/>
    </source>
</evidence>
<dbReference type="PRINTS" id="PR01165">
    <property type="entry name" value="CYCOXIDASEI"/>
</dbReference>
<evidence type="ECO:0000259" key="3">
    <source>
        <dbReference type="PROSITE" id="PS50855"/>
    </source>
</evidence>
<gene>
    <name evidence="4" type="ORF">A2637_02955</name>
</gene>
<feature type="transmembrane region" description="Helical" evidence="2">
    <location>
        <begin position="346"/>
        <end position="369"/>
    </location>
</feature>
<feature type="transmembrane region" description="Helical" evidence="2">
    <location>
        <begin position="265"/>
        <end position="282"/>
    </location>
</feature>
<dbReference type="SUPFAM" id="SSF81442">
    <property type="entry name" value="Cytochrome c oxidase subunit I-like"/>
    <property type="match status" value="1"/>
</dbReference>
<keyword evidence="2" id="KW-1133">Transmembrane helix</keyword>
<name>A0A1F6TRE8_9PROT</name>
<dbReference type="GO" id="GO:0004129">
    <property type="term" value="F:cytochrome-c oxidase activity"/>
    <property type="evidence" value="ECO:0007669"/>
    <property type="project" value="InterPro"/>
</dbReference>
<feature type="transmembrane region" description="Helical" evidence="2">
    <location>
        <begin position="238"/>
        <end position="258"/>
    </location>
</feature>
<dbReference type="Gene3D" id="1.20.210.10">
    <property type="entry name" value="Cytochrome c oxidase-like, subunit I domain"/>
    <property type="match status" value="1"/>
</dbReference>
<accession>A0A1F6TRE8</accession>
<feature type="transmembrane region" description="Helical" evidence="2">
    <location>
        <begin position="146"/>
        <end position="171"/>
    </location>
</feature>
<reference evidence="4 5" key="1">
    <citation type="journal article" date="2016" name="Nat. Commun.">
        <title>Thousands of microbial genomes shed light on interconnected biogeochemical processes in an aquifer system.</title>
        <authorList>
            <person name="Anantharaman K."/>
            <person name="Brown C.T."/>
            <person name="Hug L.A."/>
            <person name="Sharon I."/>
            <person name="Castelle C.J."/>
            <person name="Probst A.J."/>
            <person name="Thomas B.C."/>
            <person name="Singh A."/>
            <person name="Wilkins M.J."/>
            <person name="Karaoz U."/>
            <person name="Brodie E.L."/>
            <person name="Williams K.H."/>
            <person name="Hubbard S.S."/>
            <person name="Banfield J.F."/>
        </authorList>
    </citation>
    <scope>NUCLEOTIDE SEQUENCE [LARGE SCALE GENOMIC DNA]</scope>
</reference>
<feature type="domain" description="Cytochrome oxidase subunit I profile" evidence="3">
    <location>
        <begin position="33"/>
        <end position="502"/>
    </location>
</feature>
<dbReference type="InterPro" id="IPR023616">
    <property type="entry name" value="Cyt_c_oxase-like_su1_dom"/>
</dbReference>
<dbReference type="Pfam" id="PF00115">
    <property type="entry name" value="COX1"/>
    <property type="match status" value="1"/>
</dbReference>
<feature type="transmembrane region" description="Helical" evidence="2">
    <location>
        <begin position="535"/>
        <end position="555"/>
    </location>
</feature>
<feature type="transmembrane region" description="Helical" evidence="2">
    <location>
        <begin position="389"/>
        <end position="409"/>
    </location>
</feature>
<feature type="transmembrane region" description="Helical" evidence="2">
    <location>
        <begin position="183"/>
        <end position="207"/>
    </location>
</feature>
<dbReference type="PANTHER" id="PTHR10422">
    <property type="entry name" value="CYTOCHROME C OXIDASE SUBUNIT 1"/>
    <property type="match status" value="1"/>
</dbReference>
<dbReference type="Proteomes" id="UP000179360">
    <property type="component" value="Unassembled WGS sequence"/>
</dbReference>
<dbReference type="PROSITE" id="PS50855">
    <property type="entry name" value="COX1"/>
    <property type="match status" value="1"/>
</dbReference>
<keyword evidence="1" id="KW-0813">Transport</keyword>
<dbReference type="GO" id="GO:0016020">
    <property type="term" value="C:membrane"/>
    <property type="evidence" value="ECO:0007669"/>
    <property type="project" value="InterPro"/>
</dbReference>
<dbReference type="AlphaFoldDB" id="A0A1F6TRE8"/>
<evidence type="ECO:0000313" key="4">
    <source>
        <dbReference type="EMBL" id="OGI47642.1"/>
    </source>
</evidence>
<keyword evidence="2" id="KW-0472">Membrane</keyword>
<dbReference type="EMBL" id="MFSY01000013">
    <property type="protein sequence ID" value="OGI47642.1"/>
    <property type="molecule type" value="Genomic_DNA"/>
</dbReference>
<feature type="transmembrane region" description="Helical" evidence="2">
    <location>
        <begin position="469"/>
        <end position="502"/>
    </location>
</feature>
<dbReference type="GO" id="GO:0020037">
    <property type="term" value="F:heme binding"/>
    <property type="evidence" value="ECO:0007669"/>
    <property type="project" value="InterPro"/>
</dbReference>
<sequence length="567" mass="62109">MTILSDAQYFRTDPVSGMRFHKPAAALTKANAVAAVVFLLIGGFFGLLVALTRWPAVHLLPADQFYLALTAHGVDALLVWIIFFEVAVMYFCASTLLGSRIATPKMGWFAFWLMIIGAVMANVVVLQGKATVMMTSYPPMTASPWFYLGLIIFAVGALIACFIFMGTLVVAKEEKTYEGSIPLVVFGALTACVIAIFTIVSGAIILLPTYLWSVGLISHIDPLMYRIMWWAMGHSSQQINVVTHISLWYFVAALLFGAKPMSEKVSRVAFLLYILFLQLGSVHHELVDPGLSSAWKIFNTSYAMYLAVLASMIHGLTVPGSIEVAQRRQGLNKGLFEWFRKAPWGNPVFSGTILSLVLFGFIGGVTGVVMSVEQINLIIHNTVYLPGHFHGTVVGGTTLAFMAITYWLIPTLFQREVIMKPLAAIQPYLFGGGLAGFGLAMMGAGTLGVPRRHWDMSFAGQPLAHDWPGLAYLLMTITEISAMVMVVGGVIYILVTVGSILFGKKIPENARPWPRVPDADTVGGHKEIGLGGFEAPGTFIFAMIFFATLVLYYFINWKYLATVWPLT</sequence>
<dbReference type="InterPro" id="IPR000883">
    <property type="entry name" value="Cyt_C_Oxase_1"/>
</dbReference>
<keyword evidence="2" id="KW-0812">Transmembrane</keyword>
<dbReference type="STRING" id="1817764.A2637_02955"/>
<feature type="transmembrane region" description="Helical" evidence="2">
    <location>
        <begin position="429"/>
        <end position="449"/>
    </location>
</feature>
<feature type="transmembrane region" description="Helical" evidence="2">
    <location>
        <begin position="76"/>
        <end position="97"/>
    </location>
</feature>
<feature type="transmembrane region" description="Helical" evidence="2">
    <location>
        <begin position="32"/>
        <end position="56"/>
    </location>
</feature>
<protein>
    <submittedName>
        <fullName evidence="4">Cytochrome C oxidase subunit I</fullName>
    </submittedName>
</protein>
<dbReference type="PANTHER" id="PTHR10422:SF40">
    <property type="entry name" value="CYTOCHROME C OXIDASE SUBUNIT I"/>
    <property type="match status" value="1"/>
</dbReference>
<dbReference type="GO" id="GO:0009060">
    <property type="term" value="P:aerobic respiration"/>
    <property type="evidence" value="ECO:0007669"/>
    <property type="project" value="InterPro"/>
</dbReference>
<comment type="caution">
    <text evidence="4">The sequence shown here is derived from an EMBL/GenBank/DDBJ whole genome shotgun (WGS) entry which is preliminary data.</text>
</comment>
<feature type="transmembrane region" description="Helical" evidence="2">
    <location>
        <begin position="302"/>
        <end position="325"/>
    </location>
</feature>
<evidence type="ECO:0000256" key="1">
    <source>
        <dbReference type="ARBA" id="ARBA00022660"/>
    </source>
</evidence>